<evidence type="ECO:0000313" key="1">
    <source>
        <dbReference type="EMBL" id="RQT04296.1"/>
    </source>
</evidence>
<dbReference type="AlphaFoldDB" id="A0A3N8PBK6"/>
<evidence type="ECO:0000313" key="2">
    <source>
        <dbReference type="Proteomes" id="UP000277921"/>
    </source>
</evidence>
<dbReference type="Proteomes" id="UP000277921">
    <property type="component" value="Unassembled WGS sequence"/>
</dbReference>
<organism evidence="1 2">
    <name type="scientific">Burkholderia contaminans</name>
    <dbReference type="NCBI Taxonomy" id="488447"/>
    <lineage>
        <taxon>Bacteria</taxon>
        <taxon>Pseudomonadati</taxon>
        <taxon>Pseudomonadota</taxon>
        <taxon>Betaproteobacteria</taxon>
        <taxon>Burkholderiales</taxon>
        <taxon>Burkholderiaceae</taxon>
        <taxon>Burkholderia</taxon>
        <taxon>Burkholderia cepacia complex</taxon>
    </lineage>
</organism>
<name>A0A3N8PBK6_9BURK</name>
<comment type="caution">
    <text evidence="1">The sequence shown here is derived from an EMBL/GenBank/DDBJ whole genome shotgun (WGS) entry which is preliminary data.</text>
</comment>
<proteinExistence type="predicted"/>
<dbReference type="EMBL" id="QTQV01000040">
    <property type="protein sequence ID" value="RQT04296.1"/>
    <property type="molecule type" value="Genomic_DNA"/>
</dbReference>
<protein>
    <submittedName>
        <fullName evidence="1">Uncharacterized protein</fullName>
    </submittedName>
</protein>
<reference evidence="1 2" key="1">
    <citation type="submission" date="2018-08" db="EMBL/GenBank/DDBJ databases">
        <title>Comparative analysis of Burkholderia isolates from Puerto Rico.</title>
        <authorList>
            <person name="Hall C."/>
            <person name="Sahl J."/>
            <person name="Wagner D."/>
        </authorList>
    </citation>
    <scope>NUCLEOTIDE SEQUENCE [LARGE SCALE GENOMIC DNA]</scope>
    <source>
        <strain evidence="1 2">Bp9025</strain>
    </source>
</reference>
<sequence>MPLVRDLFPLAFDKHAALQDVRMATMRYHDARVEVGTACRKRHDRRGSMSRLEAASANFLRNTTIIAR</sequence>
<accession>A0A3N8PBK6</accession>
<gene>
    <name evidence="1" type="ORF">DF051_37120</name>
</gene>